<sequence>MMRKGWRFILVLLLALVVAVAAAGCGGQKPAGESKGGEKPAAGGQAKDEKMKVAFIYVGPVGDAGWTWTHDQGRKYLADKLPWVDATTYMENVPEGADVERVLTELAEKGNKVIFATSFGYMDYVIKVAEKYPNVVFLHCSGYKTANNVGTYFGAMEEPRYLSGMVAGKMTKSNILGYVAAHPIPEVIRGINAFTLGARAVNPNVKVKVVWTNTWYDPAAEKQAALSLLDAGADVIAQHQDTPGPQQAAQERGKYGIGYNSDMRQFAPNANLTSPVWNWGPYYVKTVEAVKNGTWKSEQYYGTMKDGIVDLGPFSDKVPQEVRDLVNKKKQEIIDGKFNVFQGPIKDQSGKVRVPEGQKMSHEDVLGFNWFVEGVEGEIPK</sequence>
<evidence type="ECO:0000313" key="4">
    <source>
        <dbReference type="EMBL" id="QGP91182.1"/>
    </source>
</evidence>
<feature type="signal peptide" evidence="2">
    <location>
        <begin position="1"/>
        <end position="23"/>
    </location>
</feature>
<evidence type="ECO:0000313" key="5">
    <source>
        <dbReference type="Proteomes" id="UP000425916"/>
    </source>
</evidence>
<dbReference type="PROSITE" id="PS51257">
    <property type="entry name" value="PROKAR_LIPOPROTEIN"/>
    <property type="match status" value="1"/>
</dbReference>
<proteinExistence type="predicted"/>
<name>A0A6I5ZMS8_9FIRM</name>
<dbReference type="PANTHER" id="PTHR43208:SF1">
    <property type="entry name" value="ABC TRANSPORTER SUBSTRATE-BINDING PROTEIN"/>
    <property type="match status" value="1"/>
</dbReference>
<dbReference type="Proteomes" id="UP000425916">
    <property type="component" value="Chromosome"/>
</dbReference>
<reference evidence="4 5" key="1">
    <citation type="submission" date="2019-11" db="EMBL/GenBank/DDBJ databases">
        <title>Genome sequence of Moorella glycerini DSM11254.</title>
        <authorList>
            <person name="Poehlein A."/>
            <person name="Boeer T."/>
            <person name="Daniel R."/>
        </authorList>
    </citation>
    <scope>NUCLEOTIDE SEQUENCE [LARGE SCALE GENOMIC DNA]</scope>
    <source>
        <strain evidence="4 5">DSM 11254</strain>
    </source>
</reference>
<feature type="domain" description="ABC transporter substrate-binding protein PnrA-like" evidence="3">
    <location>
        <begin position="51"/>
        <end position="334"/>
    </location>
</feature>
<organism evidence="4 5">
    <name type="scientific">Neomoorella glycerini</name>
    <dbReference type="NCBI Taxonomy" id="55779"/>
    <lineage>
        <taxon>Bacteria</taxon>
        <taxon>Bacillati</taxon>
        <taxon>Bacillota</taxon>
        <taxon>Clostridia</taxon>
        <taxon>Neomoorellales</taxon>
        <taxon>Neomoorellaceae</taxon>
        <taxon>Neomoorella</taxon>
    </lineage>
</organism>
<feature type="chain" id="PRO_5038882851" evidence="2">
    <location>
        <begin position="24"/>
        <end position="381"/>
    </location>
</feature>
<dbReference type="GO" id="GO:0005886">
    <property type="term" value="C:plasma membrane"/>
    <property type="evidence" value="ECO:0007669"/>
    <property type="project" value="InterPro"/>
</dbReference>
<dbReference type="PANTHER" id="PTHR43208">
    <property type="entry name" value="ABC TRANSPORTER SUBSTRATE-BINDING PROTEIN"/>
    <property type="match status" value="1"/>
</dbReference>
<dbReference type="InterPro" id="IPR052910">
    <property type="entry name" value="ABC-Purine-Binding"/>
</dbReference>
<dbReference type="EMBL" id="CP046244">
    <property type="protein sequence ID" value="QGP91182.1"/>
    <property type="molecule type" value="Genomic_DNA"/>
</dbReference>
<dbReference type="Gene3D" id="3.40.50.2300">
    <property type="match status" value="2"/>
</dbReference>
<dbReference type="AlphaFoldDB" id="A0A6I5ZMS8"/>
<evidence type="ECO:0000259" key="3">
    <source>
        <dbReference type="Pfam" id="PF02608"/>
    </source>
</evidence>
<evidence type="ECO:0000256" key="2">
    <source>
        <dbReference type="SAM" id="SignalP"/>
    </source>
</evidence>
<keyword evidence="1 2" id="KW-0732">Signal</keyword>
<evidence type="ECO:0000256" key="1">
    <source>
        <dbReference type="ARBA" id="ARBA00022729"/>
    </source>
</evidence>
<accession>A0A6I5ZMS8</accession>
<protein>
    <submittedName>
        <fullName evidence="4">Purine-binding protein</fullName>
    </submittedName>
</protein>
<dbReference type="RefSeq" id="WP_246187399.1">
    <property type="nucleotide sequence ID" value="NZ_CP046244.1"/>
</dbReference>
<dbReference type="CDD" id="cd19963">
    <property type="entry name" value="PBP1_BMP-like"/>
    <property type="match status" value="1"/>
</dbReference>
<keyword evidence="5" id="KW-1185">Reference proteome</keyword>
<dbReference type="Pfam" id="PF02608">
    <property type="entry name" value="Bmp"/>
    <property type="match status" value="1"/>
</dbReference>
<gene>
    <name evidence="4" type="ORF">MGLY_05090</name>
</gene>
<dbReference type="InterPro" id="IPR003760">
    <property type="entry name" value="PnrA-like"/>
</dbReference>